<dbReference type="EMBL" id="BMON01000001">
    <property type="protein sequence ID" value="GGM30488.1"/>
    <property type="molecule type" value="Genomic_DNA"/>
</dbReference>
<reference evidence="1" key="2">
    <citation type="submission" date="2020-09" db="EMBL/GenBank/DDBJ databases">
        <authorList>
            <person name="Sun Q."/>
            <person name="Ohkuma M."/>
        </authorList>
    </citation>
    <scope>NUCLEOTIDE SEQUENCE</scope>
    <source>
        <strain evidence="1">JCM 15759</strain>
    </source>
</reference>
<comment type="caution">
    <text evidence="1">The sequence shown here is derived from an EMBL/GenBank/DDBJ whole genome shotgun (WGS) entry which is preliminary data.</text>
</comment>
<evidence type="ECO:0000313" key="1">
    <source>
        <dbReference type="EMBL" id="GGM30488.1"/>
    </source>
</evidence>
<name>A0A830FTH3_HALAR</name>
<organism evidence="1 2">
    <name type="scientific">Haloarcula argentinensis</name>
    <dbReference type="NCBI Taxonomy" id="43776"/>
    <lineage>
        <taxon>Archaea</taxon>
        <taxon>Methanobacteriati</taxon>
        <taxon>Methanobacteriota</taxon>
        <taxon>Stenosarchaea group</taxon>
        <taxon>Halobacteria</taxon>
        <taxon>Halobacteriales</taxon>
        <taxon>Haloarculaceae</taxon>
        <taxon>Haloarcula</taxon>
    </lineage>
</organism>
<accession>A0A830FTH3</accession>
<evidence type="ECO:0000313" key="2">
    <source>
        <dbReference type="Proteomes" id="UP000656367"/>
    </source>
</evidence>
<sequence>MNLRPLLAVFLIITVGIVASLLLFPTLSAHSGPPDVTTTDTPTIDPSVPAPYQGTKADPSVVIQVGTTGNGLPIQVWNASPMNQTVSVELVHSDSDSSVVTRTETLPPNGTLWLEIPSPGYLLTVTDESTQTTGTYPVTTDHFDCNSRFAEIRIDSNGKVDSRTVSTSVGC</sequence>
<gene>
    <name evidence="1" type="ORF">GCM10009006_09950</name>
</gene>
<protein>
    <submittedName>
        <fullName evidence="1">Uncharacterized protein</fullName>
    </submittedName>
</protein>
<dbReference type="AlphaFoldDB" id="A0A830FTH3"/>
<proteinExistence type="predicted"/>
<reference evidence="1" key="1">
    <citation type="journal article" date="2014" name="Int. J. Syst. Evol. Microbiol.">
        <title>Complete genome sequence of Corynebacterium casei LMG S-19264T (=DSM 44701T), isolated from a smear-ripened cheese.</title>
        <authorList>
            <consortium name="US DOE Joint Genome Institute (JGI-PGF)"/>
            <person name="Walter F."/>
            <person name="Albersmeier A."/>
            <person name="Kalinowski J."/>
            <person name="Ruckert C."/>
        </authorList>
    </citation>
    <scope>NUCLEOTIDE SEQUENCE</scope>
    <source>
        <strain evidence="1">JCM 15759</strain>
    </source>
</reference>
<dbReference type="Proteomes" id="UP000656367">
    <property type="component" value="Unassembled WGS sequence"/>
</dbReference>